<dbReference type="PANTHER" id="PTHR46206">
    <property type="entry name" value="CYTOCHROME P450"/>
    <property type="match status" value="1"/>
</dbReference>
<organism evidence="12 13">
    <name type="scientific">Staphylotrichum longicolle</name>
    <dbReference type="NCBI Taxonomy" id="669026"/>
    <lineage>
        <taxon>Eukaryota</taxon>
        <taxon>Fungi</taxon>
        <taxon>Dikarya</taxon>
        <taxon>Ascomycota</taxon>
        <taxon>Pezizomycotina</taxon>
        <taxon>Sordariomycetes</taxon>
        <taxon>Sordariomycetidae</taxon>
        <taxon>Sordariales</taxon>
        <taxon>Chaetomiaceae</taxon>
        <taxon>Staphylotrichum</taxon>
    </lineage>
</organism>
<dbReference type="Gene3D" id="1.10.630.10">
    <property type="entry name" value="Cytochrome P450"/>
    <property type="match status" value="1"/>
</dbReference>
<evidence type="ECO:0000313" key="12">
    <source>
        <dbReference type="EMBL" id="KAG7291327.1"/>
    </source>
</evidence>
<protein>
    <submittedName>
        <fullName evidence="12">Uncharacterized protein</fullName>
    </submittedName>
</protein>
<dbReference type="InterPro" id="IPR036396">
    <property type="entry name" value="Cyt_P450_sf"/>
</dbReference>
<keyword evidence="6" id="KW-0479">Metal-binding</keyword>
<evidence type="ECO:0000256" key="5">
    <source>
        <dbReference type="ARBA" id="ARBA00022692"/>
    </source>
</evidence>
<accession>A0AAD4F1A5</accession>
<evidence type="ECO:0000256" key="6">
    <source>
        <dbReference type="ARBA" id="ARBA00022723"/>
    </source>
</evidence>
<keyword evidence="4" id="KW-0349">Heme</keyword>
<evidence type="ECO:0000256" key="2">
    <source>
        <dbReference type="ARBA" id="ARBA00004370"/>
    </source>
</evidence>
<evidence type="ECO:0000256" key="4">
    <source>
        <dbReference type="ARBA" id="ARBA00022617"/>
    </source>
</evidence>
<comment type="caution">
    <text evidence="12">The sequence shown here is derived from an EMBL/GenBank/DDBJ whole genome shotgun (WGS) entry which is preliminary data.</text>
</comment>
<gene>
    <name evidence="12" type="ORF">NEMBOFW57_001340</name>
</gene>
<dbReference type="Proteomes" id="UP001197093">
    <property type="component" value="Unassembled WGS sequence"/>
</dbReference>
<sequence length="182" mass="20297">MYPVLNVTQCNGEPFEVLAPDSRYVFVSSPEHIKEVETAPEDVLSLYAASQQVLQPQYTMHGFNWYEKPTEGVGFVRALRTLLTNSLPEILPSLGHAVRERFAELHDRHSVVNGVKQSPVARMITKTVVLANVIAIFGKDLEKNEAFMEAALTYTEELVVSAEIVRLVPKMLRPYGATPTSP</sequence>
<dbReference type="GO" id="GO:0004497">
    <property type="term" value="F:monooxygenase activity"/>
    <property type="evidence" value="ECO:0007669"/>
    <property type="project" value="UniProtKB-KW"/>
</dbReference>
<reference evidence="12" key="1">
    <citation type="submission" date="2023-02" db="EMBL/GenBank/DDBJ databases">
        <authorList>
            <person name="Palmer J.M."/>
        </authorList>
    </citation>
    <scope>NUCLEOTIDE SEQUENCE</scope>
    <source>
        <strain evidence="12">FW57</strain>
    </source>
</reference>
<dbReference type="PANTHER" id="PTHR46206:SF5">
    <property type="entry name" value="P450, PUTATIVE (EUROFUNG)-RELATED"/>
    <property type="match status" value="1"/>
</dbReference>
<keyword evidence="9" id="KW-0408">Iron</keyword>
<dbReference type="AlphaFoldDB" id="A0AAD4F1A5"/>
<keyword evidence="10" id="KW-0503">Monooxygenase</keyword>
<keyword evidence="13" id="KW-1185">Reference proteome</keyword>
<keyword evidence="8" id="KW-0560">Oxidoreductase</keyword>
<evidence type="ECO:0000256" key="1">
    <source>
        <dbReference type="ARBA" id="ARBA00001971"/>
    </source>
</evidence>
<dbReference type="EMBL" id="JAHCVI010000001">
    <property type="protein sequence ID" value="KAG7291327.1"/>
    <property type="molecule type" value="Genomic_DNA"/>
</dbReference>
<evidence type="ECO:0000256" key="9">
    <source>
        <dbReference type="ARBA" id="ARBA00023004"/>
    </source>
</evidence>
<dbReference type="GO" id="GO:0016705">
    <property type="term" value="F:oxidoreductase activity, acting on paired donors, with incorporation or reduction of molecular oxygen"/>
    <property type="evidence" value="ECO:0007669"/>
    <property type="project" value="InterPro"/>
</dbReference>
<comment type="similarity">
    <text evidence="3">Belongs to the cytochrome P450 family.</text>
</comment>
<name>A0AAD4F1A5_9PEZI</name>
<keyword evidence="11" id="KW-0472">Membrane</keyword>
<dbReference type="GO" id="GO:0020037">
    <property type="term" value="F:heme binding"/>
    <property type="evidence" value="ECO:0007669"/>
    <property type="project" value="InterPro"/>
</dbReference>
<keyword evidence="7" id="KW-1133">Transmembrane helix</keyword>
<proteinExistence type="inferred from homology"/>
<evidence type="ECO:0000313" key="13">
    <source>
        <dbReference type="Proteomes" id="UP001197093"/>
    </source>
</evidence>
<evidence type="ECO:0000256" key="11">
    <source>
        <dbReference type="ARBA" id="ARBA00023136"/>
    </source>
</evidence>
<dbReference type="GO" id="GO:0016020">
    <property type="term" value="C:membrane"/>
    <property type="evidence" value="ECO:0007669"/>
    <property type="project" value="UniProtKB-SubCell"/>
</dbReference>
<evidence type="ECO:0000256" key="10">
    <source>
        <dbReference type="ARBA" id="ARBA00023033"/>
    </source>
</evidence>
<keyword evidence="5" id="KW-0812">Transmembrane</keyword>
<comment type="cofactor">
    <cofactor evidence="1">
        <name>heme</name>
        <dbReference type="ChEBI" id="CHEBI:30413"/>
    </cofactor>
</comment>
<evidence type="ECO:0000256" key="3">
    <source>
        <dbReference type="ARBA" id="ARBA00010617"/>
    </source>
</evidence>
<comment type="subcellular location">
    <subcellularLocation>
        <location evidence="2">Membrane</location>
    </subcellularLocation>
</comment>
<dbReference type="GO" id="GO:0005506">
    <property type="term" value="F:iron ion binding"/>
    <property type="evidence" value="ECO:0007669"/>
    <property type="project" value="InterPro"/>
</dbReference>
<evidence type="ECO:0000256" key="7">
    <source>
        <dbReference type="ARBA" id="ARBA00022989"/>
    </source>
</evidence>
<evidence type="ECO:0000256" key="8">
    <source>
        <dbReference type="ARBA" id="ARBA00023002"/>
    </source>
</evidence>